<comment type="caution">
    <text evidence="7">The sequence shown here is derived from an EMBL/GenBank/DDBJ whole genome shotgun (WGS) entry which is preliminary data.</text>
</comment>
<dbReference type="Gene3D" id="3.90.550.10">
    <property type="entry name" value="Spore Coat Polysaccharide Biosynthesis Protein SpsA, Chain A"/>
    <property type="match status" value="1"/>
</dbReference>
<keyword evidence="2" id="KW-1003">Cell membrane</keyword>
<dbReference type="PANTHER" id="PTHR43646:SF2">
    <property type="entry name" value="GLYCOSYLTRANSFERASE 2-LIKE DOMAIN-CONTAINING PROTEIN"/>
    <property type="match status" value="1"/>
</dbReference>
<evidence type="ECO:0000256" key="2">
    <source>
        <dbReference type="ARBA" id="ARBA00022475"/>
    </source>
</evidence>
<proteinExistence type="predicted"/>
<evidence type="ECO:0000256" key="4">
    <source>
        <dbReference type="ARBA" id="ARBA00022679"/>
    </source>
</evidence>
<keyword evidence="8" id="KW-1185">Reference proteome</keyword>
<feature type="domain" description="Glycosyltransferase 2-like" evidence="6">
    <location>
        <begin position="4"/>
        <end position="121"/>
    </location>
</feature>
<comment type="subcellular location">
    <subcellularLocation>
        <location evidence="1">Cell membrane</location>
    </subcellularLocation>
</comment>
<dbReference type="SUPFAM" id="SSF53448">
    <property type="entry name" value="Nucleotide-diphospho-sugar transferases"/>
    <property type="match status" value="1"/>
</dbReference>
<reference evidence="7 8" key="1">
    <citation type="submission" date="2024-03" db="EMBL/GenBank/DDBJ databases">
        <title>Novel species of the genus Variovorax.</title>
        <authorList>
            <person name="Liu Q."/>
            <person name="Xin Y.-H."/>
        </authorList>
    </citation>
    <scope>NUCLEOTIDE SEQUENCE [LARGE SCALE GENOMIC DNA]</scope>
    <source>
        <strain evidence="7 8">KACC 18501</strain>
    </source>
</reference>
<dbReference type="EMBL" id="JBBKZV010000005">
    <property type="protein sequence ID" value="MEJ8822742.1"/>
    <property type="molecule type" value="Genomic_DNA"/>
</dbReference>
<dbReference type="Pfam" id="PF00535">
    <property type="entry name" value="Glycos_transf_2"/>
    <property type="match status" value="1"/>
</dbReference>
<gene>
    <name evidence="7" type="ORF">WKW80_11975</name>
</gene>
<keyword evidence="4" id="KW-0808">Transferase</keyword>
<accession>A0ABU8W047</accession>
<evidence type="ECO:0000256" key="5">
    <source>
        <dbReference type="ARBA" id="ARBA00023136"/>
    </source>
</evidence>
<name>A0ABU8W047_9BURK</name>
<evidence type="ECO:0000313" key="8">
    <source>
        <dbReference type="Proteomes" id="UP001363010"/>
    </source>
</evidence>
<dbReference type="CDD" id="cd00761">
    <property type="entry name" value="Glyco_tranf_GTA_type"/>
    <property type="match status" value="1"/>
</dbReference>
<evidence type="ECO:0000256" key="3">
    <source>
        <dbReference type="ARBA" id="ARBA00022676"/>
    </source>
</evidence>
<evidence type="ECO:0000256" key="1">
    <source>
        <dbReference type="ARBA" id="ARBA00004236"/>
    </source>
</evidence>
<organism evidence="7 8">
    <name type="scientific">Variovorax humicola</name>
    <dbReference type="NCBI Taxonomy" id="1769758"/>
    <lineage>
        <taxon>Bacteria</taxon>
        <taxon>Pseudomonadati</taxon>
        <taxon>Pseudomonadota</taxon>
        <taxon>Betaproteobacteria</taxon>
        <taxon>Burkholderiales</taxon>
        <taxon>Comamonadaceae</taxon>
        <taxon>Variovorax</taxon>
    </lineage>
</organism>
<evidence type="ECO:0000313" key="7">
    <source>
        <dbReference type="EMBL" id="MEJ8822742.1"/>
    </source>
</evidence>
<keyword evidence="3" id="KW-0328">Glycosyltransferase</keyword>
<dbReference type="InterPro" id="IPR029044">
    <property type="entry name" value="Nucleotide-diphossugar_trans"/>
</dbReference>
<sequence length="234" mass="24524">MLGVVVPAHNEADVIGECILRIQQCAGNPRLHGETVELAVVADACTDATALLAAKAGALTLEINARNVGLARASGADLLLSRGARWLAFTDADTLVSRDWLAEQLALDAYAVCGTVGVDDWTPHGEHADLLCWHFGVTYTDSDHHRHIHGANLGVSAAAYLRAGGFQHLACSEDVALIAALEASGAQIAWSARPRVSTSARRIARAAGGFADALMEAVADRLRTGTFPAVLPTT</sequence>
<protein>
    <submittedName>
        <fullName evidence="7">Glycosyltransferase family 2 protein</fullName>
    </submittedName>
</protein>
<dbReference type="RefSeq" id="WP_340363775.1">
    <property type="nucleotide sequence ID" value="NZ_JBBKZV010000005.1"/>
</dbReference>
<keyword evidence="5" id="KW-0472">Membrane</keyword>
<dbReference type="PANTHER" id="PTHR43646">
    <property type="entry name" value="GLYCOSYLTRANSFERASE"/>
    <property type="match status" value="1"/>
</dbReference>
<evidence type="ECO:0000259" key="6">
    <source>
        <dbReference type="Pfam" id="PF00535"/>
    </source>
</evidence>
<dbReference type="Proteomes" id="UP001363010">
    <property type="component" value="Unassembled WGS sequence"/>
</dbReference>
<dbReference type="InterPro" id="IPR001173">
    <property type="entry name" value="Glyco_trans_2-like"/>
</dbReference>